<accession>A0A6J6DSV6</accession>
<dbReference type="AlphaFoldDB" id="A0A6J6DSV6"/>
<evidence type="ECO:0000313" key="1">
    <source>
        <dbReference type="EMBL" id="CAB4566049.1"/>
    </source>
</evidence>
<name>A0A6J6DSV6_9ZZZZ</name>
<gene>
    <name evidence="1" type="ORF">UFOPK1683_00410</name>
</gene>
<proteinExistence type="predicted"/>
<protein>
    <submittedName>
        <fullName evidence="1">Unannotated protein</fullName>
    </submittedName>
</protein>
<dbReference type="EMBL" id="CAEZTL010000026">
    <property type="protein sequence ID" value="CAB4566049.1"/>
    <property type="molecule type" value="Genomic_DNA"/>
</dbReference>
<reference evidence="1" key="1">
    <citation type="submission" date="2020-05" db="EMBL/GenBank/DDBJ databases">
        <authorList>
            <person name="Chiriac C."/>
            <person name="Salcher M."/>
            <person name="Ghai R."/>
            <person name="Kavagutti S V."/>
        </authorList>
    </citation>
    <scope>NUCLEOTIDE SEQUENCE</scope>
</reference>
<organism evidence="1">
    <name type="scientific">freshwater metagenome</name>
    <dbReference type="NCBI Taxonomy" id="449393"/>
    <lineage>
        <taxon>unclassified sequences</taxon>
        <taxon>metagenomes</taxon>
        <taxon>ecological metagenomes</taxon>
    </lineage>
</organism>
<sequence>MTGEPQKFTLFRSTYLGYSFFMSESGADVIKVSLETLDLAKKYVRHGLKLNSDKSIPDYEAETPLYELWRSASDPLTSPGELKKLLTSEDNDAIRMALYNPSLPVSDAAIFLRDGFETHIEERAEIISHLSQEEFEAKFDFKKWDMDSDELDDFEAAIGIKLEENADPFERHYMFEEEADEFIFDLYIVIKHGSENQKKFVERKHARLFEFIESLEKNHLIKPYLFWTLYGLDFNLNREYMQTEFDGQVLAGEESFDDPSAVAFLLYPEDFKPLEDVNEDWIYNIESGMFAVSNQILPAETTSKNSNSSKYEVLSGEGDGYYPTIPFFDSFGELQAVTTFFIDMSDAEFLDFCLEEDALFRSKVFESHIPAKLGYLKSKGSLFFGDSNGLSSDADSSYQIIEFANVPEGDYLVITYIDVHKRPWAVSLLRDRAKRNYEILFEVFPELTKVLVD</sequence>